<dbReference type="InterPro" id="IPR009000">
    <property type="entry name" value="Transl_B-barrel_sf"/>
</dbReference>
<dbReference type="EMBL" id="OFSM01000029">
    <property type="protein sequence ID" value="SOY31685.1"/>
    <property type="molecule type" value="Genomic_DNA"/>
</dbReference>
<dbReference type="Pfam" id="PF03144">
    <property type="entry name" value="GTP_EFTU_D2"/>
    <property type="match status" value="1"/>
</dbReference>
<organism evidence="2 3">
    <name type="scientific">Acetatifactor muris</name>
    <dbReference type="NCBI Taxonomy" id="879566"/>
    <lineage>
        <taxon>Bacteria</taxon>
        <taxon>Bacillati</taxon>
        <taxon>Bacillota</taxon>
        <taxon>Clostridia</taxon>
        <taxon>Lachnospirales</taxon>
        <taxon>Lachnospiraceae</taxon>
        <taxon>Acetatifactor</taxon>
    </lineage>
</organism>
<keyword evidence="2" id="KW-0648">Protein biosynthesis</keyword>
<evidence type="ECO:0000313" key="2">
    <source>
        <dbReference type="EMBL" id="SOY31685.1"/>
    </source>
</evidence>
<accession>A0A2K4ZML6</accession>
<dbReference type="RefSeq" id="WP_103241691.1">
    <property type="nucleotide sequence ID" value="NZ_CANRXC010000031.1"/>
</dbReference>
<keyword evidence="2" id="KW-0251">Elongation factor</keyword>
<keyword evidence="3" id="KW-1185">Reference proteome</keyword>
<dbReference type="InterPro" id="IPR050055">
    <property type="entry name" value="EF-Tu_GTPase"/>
</dbReference>
<evidence type="ECO:0000259" key="1">
    <source>
        <dbReference type="Pfam" id="PF03144"/>
    </source>
</evidence>
<gene>
    <name evidence="2" type="primary">tuf_2</name>
    <name evidence="2" type="ORF">AMURIS_04430</name>
</gene>
<dbReference type="AlphaFoldDB" id="A0A2K4ZML6"/>
<protein>
    <submittedName>
        <fullName evidence="2">Elongation factor Tu</fullName>
    </submittedName>
</protein>
<dbReference type="GO" id="GO:0005525">
    <property type="term" value="F:GTP binding"/>
    <property type="evidence" value="ECO:0007669"/>
    <property type="project" value="InterPro"/>
</dbReference>
<feature type="domain" description="Translation elongation factor EFTu-like" evidence="1">
    <location>
        <begin position="54"/>
        <end position="123"/>
    </location>
</feature>
<sequence>MGLFSFFKKSRPLDGTYQRDRSRTEDISFDNAVYGTAETFRFVVEDIFSITGRGTVVTGKVAAGAVVVGDTVMLRRRDGSGREVLITGIEMFRRMLNSAKKGDNVGLLLRGVDRAEVSRGDILEQCD</sequence>
<dbReference type="GO" id="GO:0003746">
    <property type="term" value="F:translation elongation factor activity"/>
    <property type="evidence" value="ECO:0007669"/>
    <property type="project" value="UniProtKB-KW"/>
</dbReference>
<dbReference type="InterPro" id="IPR004161">
    <property type="entry name" value="EFTu-like_2"/>
</dbReference>
<proteinExistence type="predicted"/>
<dbReference type="Proteomes" id="UP000236311">
    <property type="component" value="Unassembled WGS sequence"/>
</dbReference>
<reference evidence="2" key="1">
    <citation type="submission" date="2018-01" db="EMBL/GenBank/DDBJ databases">
        <authorList>
            <person name="Gaut B.S."/>
            <person name="Morton B.R."/>
            <person name="Clegg M.T."/>
            <person name="Duvall M.R."/>
        </authorList>
    </citation>
    <scope>NUCLEOTIDE SEQUENCE [LARGE SCALE GENOMIC DNA]</scope>
    <source>
        <strain evidence="2">GP69</strain>
    </source>
</reference>
<dbReference type="PANTHER" id="PTHR43721:SF22">
    <property type="entry name" value="ELONGATION FACTOR TU, MITOCHONDRIAL"/>
    <property type="match status" value="1"/>
</dbReference>
<name>A0A2K4ZML6_9FIRM</name>
<dbReference type="SUPFAM" id="SSF50447">
    <property type="entry name" value="Translation proteins"/>
    <property type="match status" value="1"/>
</dbReference>
<dbReference type="OrthoDB" id="3829909at2"/>
<dbReference type="Gene3D" id="2.40.30.10">
    <property type="entry name" value="Translation factors"/>
    <property type="match status" value="1"/>
</dbReference>
<dbReference type="PANTHER" id="PTHR43721">
    <property type="entry name" value="ELONGATION FACTOR TU-RELATED"/>
    <property type="match status" value="1"/>
</dbReference>
<evidence type="ECO:0000313" key="3">
    <source>
        <dbReference type="Proteomes" id="UP000236311"/>
    </source>
</evidence>